<reference evidence="3" key="1">
    <citation type="submission" date="2012-11" db="EMBL/GenBank/DDBJ databases">
        <authorList>
            <person name="Lucero-Rivera Y.E."/>
            <person name="Tovar-Ramirez D."/>
        </authorList>
    </citation>
    <scope>NUCLEOTIDE SEQUENCE [LARGE SCALE GENOMIC DNA]</scope>
    <source>
        <strain evidence="3">Araruama</strain>
    </source>
</reference>
<proteinExistence type="predicted"/>
<evidence type="ECO:0000313" key="2">
    <source>
        <dbReference type="EMBL" id="ETR70568.1"/>
    </source>
</evidence>
<name>A0A1V1P6Z7_9BACT</name>
<accession>A0A1V1P6Z7</accession>
<sequence>MDENLCFVIMPFSEDIEEVYEIIKETVDRTGFKCIRADKIPGGGNILRDIIVYIRKSRLIIADLTKTNPNVMYELGLAHALNNNVIMLAQDIVGDLPFDLKNYKVIRYKMDFKGSRQLMNQIIDTVNSIDEWSKNASSPVQDFLDDKDLPVDGAKYLEIKKLLDEKDKKIKEYETKINEMDRLIDKLLGTKVGLSSEEKLKKVIDDVEIEGELTVDVQGNADIEKVNNSSGRKRIKFRKL</sequence>
<organism evidence="2 3">
    <name type="scientific">Candidatus Magnetoglobus multicellularis str. Araruama</name>
    <dbReference type="NCBI Taxonomy" id="890399"/>
    <lineage>
        <taxon>Bacteria</taxon>
        <taxon>Pseudomonadati</taxon>
        <taxon>Thermodesulfobacteriota</taxon>
        <taxon>Desulfobacteria</taxon>
        <taxon>Desulfobacterales</taxon>
        <taxon>Desulfobacteraceae</taxon>
        <taxon>Candidatus Magnetoglobus</taxon>
    </lineage>
</organism>
<dbReference type="EMBL" id="ATBP01000403">
    <property type="protein sequence ID" value="ETR70568.1"/>
    <property type="molecule type" value="Genomic_DNA"/>
</dbReference>
<gene>
    <name evidence="2" type="ORF">OMM_03148</name>
</gene>
<evidence type="ECO:0000256" key="1">
    <source>
        <dbReference type="SAM" id="Coils"/>
    </source>
</evidence>
<dbReference type="InterPro" id="IPR035897">
    <property type="entry name" value="Toll_tir_struct_dom_sf"/>
</dbReference>
<protein>
    <recommendedName>
        <fullName evidence="4">TIR domain-containing protein</fullName>
    </recommendedName>
</protein>
<dbReference type="Proteomes" id="UP000189670">
    <property type="component" value="Unassembled WGS sequence"/>
</dbReference>
<dbReference type="AlphaFoldDB" id="A0A1V1P6Z7"/>
<keyword evidence="1" id="KW-0175">Coiled coil</keyword>
<feature type="coiled-coil region" evidence="1">
    <location>
        <begin position="156"/>
        <end position="190"/>
    </location>
</feature>
<dbReference type="Gene3D" id="3.40.50.10140">
    <property type="entry name" value="Toll/interleukin-1 receptor homology (TIR) domain"/>
    <property type="match status" value="1"/>
</dbReference>
<comment type="caution">
    <text evidence="2">The sequence shown here is derived from an EMBL/GenBank/DDBJ whole genome shotgun (WGS) entry which is preliminary data.</text>
</comment>
<evidence type="ECO:0008006" key="4">
    <source>
        <dbReference type="Google" id="ProtNLM"/>
    </source>
</evidence>
<evidence type="ECO:0000313" key="3">
    <source>
        <dbReference type="Proteomes" id="UP000189670"/>
    </source>
</evidence>